<accession>A0A9N9NIE5</accession>
<protein>
    <submittedName>
        <fullName evidence="1">13221_t:CDS:1</fullName>
    </submittedName>
</protein>
<reference evidence="1" key="1">
    <citation type="submission" date="2021-06" db="EMBL/GenBank/DDBJ databases">
        <authorList>
            <person name="Kallberg Y."/>
            <person name="Tangrot J."/>
            <person name="Rosling A."/>
        </authorList>
    </citation>
    <scope>NUCLEOTIDE SEQUENCE</scope>
    <source>
        <strain evidence="1">87-6 pot B 2015</strain>
    </source>
</reference>
<feature type="non-terminal residue" evidence="1">
    <location>
        <position position="1"/>
    </location>
</feature>
<sequence length="50" mass="5694">NNSFVVLLPNNNHTSTALYSTELSEDIEDSLSSSFCIFLDDLIRNFRIDI</sequence>
<keyword evidence="2" id="KW-1185">Reference proteome</keyword>
<organism evidence="1 2">
    <name type="scientific">Funneliformis mosseae</name>
    <name type="common">Endomycorrhizal fungus</name>
    <name type="synonym">Glomus mosseae</name>
    <dbReference type="NCBI Taxonomy" id="27381"/>
    <lineage>
        <taxon>Eukaryota</taxon>
        <taxon>Fungi</taxon>
        <taxon>Fungi incertae sedis</taxon>
        <taxon>Mucoromycota</taxon>
        <taxon>Glomeromycotina</taxon>
        <taxon>Glomeromycetes</taxon>
        <taxon>Glomerales</taxon>
        <taxon>Glomeraceae</taxon>
        <taxon>Funneliformis</taxon>
    </lineage>
</organism>
<evidence type="ECO:0000313" key="2">
    <source>
        <dbReference type="Proteomes" id="UP000789375"/>
    </source>
</evidence>
<comment type="caution">
    <text evidence="1">The sequence shown here is derived from an EMBL/GenBank/DDBJ whole genome shotgun (WGS) entry which is preliminary data.</text>
</comment>
<name>A0A9N9NIE5_FUNMO</name>
<evidence type="ECO:0000313" key="1">
    <source>
        <dbReference type="EMBL" id="CAG8735734.1"/>
    </source>
</evidence>
<dbReference type="AlphaFoldDB" id="A0A9N9NIE5"/>
<dbReference type="EMBL" id="CAJVPP010018523">
    <property type="protein sequence ID" value="CAG8735734.1"/>
    <property type="molecule type" value="Genomic_DNA"/>
</dbReference>
<gene>
    <name evidence="1" type="ORF">FMOSSE_LOCUS15877</name>
</gene>
<proteinExistence type="predicted"/>
<dbReference type="Proteomes" id="UP000789375">
    <property type="component" value="Unassembled WGS sequence"/>
</dbReference>